<dbReference type="Proteomes" id="UP000887576">
    <property type="component" value="Unplaced"/>
</dbReference>
<reference evidence="2" key="1">
    <citation type="submission" date="2022-11" db="UniProtKB">
        <authorList>
            <consortium name="WormBaseParasite"/>
        </authorList>
    </citation>
    <scope>IDENTIFICATION</scope>
</reference>
<evidence type="ECO:0000313" key="2">
    <source>
        <dbReference type="WBParaSite" id="JU765_v2.g1246.t1"/>
    </source>
</evidence>
<accession>A0AC34Q2X9</accession>
<organism evidence="1 2">
    <name type="scientific">Panagrolaimus sp. JU765</name>
    <dbReference type="NCBI Taxonomy" id="591449"/>
    <lineage>
        <taxon>Eukaryota</taxon>
        <taxon>Metazoa</taxon>
        <taxon>Ecdysozoa</taxon>
        <taxon>Nematoda</taxon>
        <taxon>Chromadorea</taxon>
        <taxon>Rhabditida</taxon>
        <taxon>Tylenchina</taxon>
        <taxon>Panagrolaimomorpha</taxon>
        <taxon>Panagrolaimoidea</taxon>
        <taxon>Panagrolaimidae</taxon>
        <taxon>Panagrolaimus</taxon>
    </lineage>
</organism>
<evidence type="ECO:0000313" key="1">
    <source>
        <dbReference type="Proteomes" id="UP000887576"/>
    </source>
</evidence>
<name>A0AC34Q2X9_9BILA</name>
<protein>
    <submittedName>
        <fullName evidence="2">Uncharacterized protein</fullName>
    </submittedName>
</protein>
<sequence>MQVLPSEVESGYVMTEIHSSPSEYAFNAEPSHLRVPAQTHSEYQLSTLNPWKTATSSSASHPLSLSALKERLNLLESGIYCPVIVDGTLYFVASETATVTARATLSESDLKQETKTAVEKCSEDVVKTGRFPQSPKVSKSDVRCEAKLSFKRLRKLLGNIKMCGNHDSIFDGKLFSTFEQARSFMNSKLAKDLKNTCPKCDYPQVKNNQTMDNHLEKKHSELQNVACMIKVTEGIAIIATRSNETSCIKWKEVSKTNGVLVAEFGCEISCSNVFEHTVEVIENKAGLPIDLKYIEGQVEARYEDQNYVADKLLCTILMGIKYEKEYSLTVYDSKTSMVEFAARGQNSQQVVEKLKLNFDPNWPLESVAIPNVLYSMRLAKCRLEENSVEIWLINHNGLKRGDSTEALRLSQNLQMA</sequence>
<dbReference type="WBParaSite" id="JU765_v2.g1246.t1">
    <property type="protein sequence ID" value="JU765_v2.g1246.t1"/>
    <property type="gene ID" value="JU765_v2.g1246"/>
</dbReference>
<proteinExistence type="predicted"/>